<dbReference type="PANTHER" id="PTHR31908:SF11">
    <property type="entry name" value="PROTEIN CROWDED NUCLEI 1"/>
    <property type="match status" value="1"/>
</dbReference>
<gene>
    <name evidence="14" type="primary">PII-2</name>
    <name evidence="14" type="ORF">QJS10_CPB14g00173</name>
</gene>
<evidence type="ECO:0000256" key="3">
    <source>
        <dbReference type="ARBA" id="ARBA00022614"/>
    </source>
</evidence>
<evidence type="ECO:0000256" key="7">
    <source>
        <dbReference type="ARBA" id="ARBA00023136"/>
    </source>
</evidence>
<dbReference type="InterPro" id="IPR001611">
    <property type="entry name" value="Leu-rich_rpt"/>
</dbReference>
<evidence type="ECO:0000256" key="12">
    <source>
        <dbReference type="SAM" id="MobiDB-lite"/>
    </source>
</evidence>
<feature type="transmembrane region" description="Helical" evidence="13">
    <location>
        <begin position="1651"/>
        <end position="1673"/>
    </location>
</feature>
<feature type="region of interest" description="Disordered" evidence="12">
    <location>
        <begin position="771"/>
        <end position="797"/>
    </location>
</feature>
<dbReference type="Pfam" id="PF13855">
    <property type="entry name" value="LRR_8"/>
    <property type="match status" value="2"/>
</dbReference>
<feature type="region of interest" description="Disordered" evidence="12">
    <location>
        <begin position="1"/>
        <end position="71"/>
    </location>
</feature>
<feature type="compositionally biased region" description="Polar residues" evidence="12">
    <location>
        <begin position="859"/>
        <end position="873"/>
    </location>
</feature>
<evidence type="ECO:0000313" key="14">
    <source>
        <dbReference type="EMBL" id="KAK1297973.1"/>
    </source>
</evidence>
<dbReference type="InterPro" id="IPR040418">
    <property type="entry name" value="CRWN"/>
</dbReference>
<protein>
    <submittedName>
        <fullName evidence="14">Piriformospora indica-insensitive protein 2</fullName>
    </submittedName>
</protein>
<feature type="coiled-coil region" evidence="11">
    <location>
        <begin position="318"/>
        <end position="373"/>
    </location>
</feature>
<dbReference type="GO" id="GO:0005652">
    <property type="term" value="C:nuclear lamina"/>
    <property type="evidence" value="ECO:0007669"/>
    <property type="project" value="UniProtKB-SubCell"/>
</dbReference>
<feature type="coiled-coil region" evidence="11">
    <location>
        <begin position="86"/>
        <end position="194"/>
    </location>
</feature>
<reference evidence="14" key="2">
    <citation type="submission" date="2023-06" db="EMBL/GenBank/DDBJ databases">
        <authorList>
            <person name="Ma L."/>
            <person name="Liu K.-W."/>
            <person name="Li Z."/>
            <person name="Hsiao Y.-Y."/>
            <person name="Qi Y."/>
            <person name="Fu T."/>
            <person name="Tang G."/>
            <person name="Zhang D."/>
            <person name="Sun W.-H."/>
            <person name="Liu D.-K."/>
            <person name="Li Y."/>
            <person name="Chen G.-Z."/>
            <person name="Liu X.-D."/>
            <person name="Liao X.-Y."/>
            <person name="Jiang Y.-T."/>
            <person name="Yu X."/>
            <person name="Hao Y."/>
            <person name="Huang J."/>
            <person name="Zhao X.-W."/>
            <person name="Ke S."/>
            <person name="Chen Y.-Y."/>
            <person name="Wu W.-L."/>
            <person name="Hsu J.-L."/>
            <person name="Lin Y.-F."/>
            <person name="Huang M.-D."/>
            <person name="Li C.-Y."/>
            <person name="Huang L."/>
            <person name="Wang Z.-W."/>
            <person name="Zhao X."/>
            <person name="Zhong W.-Y."/>
            <person name="Peng D.-H."/>
            <person name="Ahmad S."/>
            <person name="Lan S."/>
            <person name="Zhang J.-S."/>
            <person name="Tsai W.-C."/>
            <person name="Van De Peer Y."/>
            <person name="Liu Z.-J."/>
        </authorList>
    </citation>
    <scope>NUCLEOTIDE SEQUENCE</scope>
    <source>
        <strain evidence="14">CP</strain>
        <tissue evidence="14">Leaves</tissue>
    </source>
</reference>
<sequence length="1674" mass="188900">MLTPRRKGWFATPKSAGGAGGPVTPSTRNGMGGGLLSKGKGVVGDDLPPPPPLDSLEANGGEGDGGSVGEAEVWRRFRQAGMLDPASMERKDKEALVERVDSLERELYDYQYNMGLLLIEKKDMESKFEEYRQYLAEAEELLKREKSAHIMAFSELEKREENLKKALEIEKQCVADLEKALHELRTESAEVRVTSDRKLDEAQDLVAKNEQKSLEVDAKRRAADAKLAEANRKSSEIEMRIKELEVRERMLQTERMSLKAERESDEAENSRRTEYLRDWEKRLQLNQQRLLEGERLLNKREERLNENDIVFKQKEKEFEEARKKFEESNVVLKEKEADIAERLSALETEEKEVDLAKEKLVAKEQELLVLEEKLNAREKVEMQKLINEHSAALEVKRREFDVELQKRRKSLDDELKDKKAALEGKEDELNRKDERVAKREHALDAKEEKLKGEEKNIESKSKELKKLDDSLKLREKDLEKEINQLAIEKQQMSVSFKDLEKVKIEIDNEKESILREREHLQITEAERSSFDCLQLQLKDEIEENRRLKQSLLRDAEDLKKERENFEKEWEALDEKRASVAEDLKQLDEEKERLQRWHHDEEQKFRREKAEALEKVEQELESIRLEKEDYLLNIEVERKKEAELGERKRADMEREYAQMKHELEMNMQRRENEMLKCIQEKERAFEEQKRIEEDQADIKLDIERLLKLSASLKEQREEFNKERQRFLSQVEQHKICRNCGVIIINEAELFGLLPQENEDFRFDVSRVEERMKGKLASSQKPSNNMSPQLMGSSPPASASRMSWLRKCKQIFNFSPVKIVEDNAEDQLDTRAASIDDAEDASQPSFGAVSDSIGIPRVQSTEMGVEPQSSLQADTEATDHVHENDDEPEPSNNVETGVAELAEDTPRPRLTKTTRRKKGKAKAIKRTRSVAAVVEDAKTILGETTEKNDEQTNQKSPEVSELHAESRGDSHRVGQKRQHSHVSGATASEQEAEDSEARSDSIVAGGRRKRQQTVPPARERPYNFRRSTVAAAHKGVTAEAHPSKIRGDNAEGTSNPEQNSQLSLGAAGGDNGVVRLSRKSVVARVIEVHESSSQKLVQIGRGGLSQETDGRAENEFSENRVNGVGDDIEEAEGMAINDVEEGYETEEGGSDDYAEDEDTGKGNASISKKLWNSIWREPIEVESSVELDQALLFGLVMGRCMCFEALLLLLLLCLLPRSGVSAEEEDASTAPMENSEIAALYSVMQSFVGKWWKGSELYPDPCGWTPIQGVSCDIFDGQWYVTVLNIGPILENSIECTPEADFPPQLFELKHLKSLSLFNCFTSPTHHPTKIPTQNWEKLAGSLETLEFRSNPGLTGEIPFSIGRLVKLQSLVLVENALLGEIPTSIGSLTSLKKLALTSNQFSGKIPSSLGNLTDLLIFDLSMNSLSGIVPSTLGGLRSLLKLDLSNNALEGKLPMELGLLKKLTLLDLRNNNFSGGLVQSLQYMDSIEDVLLSNNSLEGSLMGFGWERVQNLTTLDLSNTGLNGQIPESIGGLKRLRFLALGNNRLSGAVPVSLANLPSISALYLNGNNLTGELLFSDAFYEKMGRRFAAWSNPNLCYGVGLARTGHIPSGVRQCEQHEVSITSSNLKAVVVGVDRSPEASFMASPGFSASFVGEFWFVFFAKELVVILLLVLLL</sequence>
<dbReference type="FunFam" id="3.80.10.10:FF:000269">
    <property type="entry name" value="Piriformospora indica-insensitive protein 2"/>
    <property type="match status" value="1"/>
</dbReference>
<dbReference type="EMBL" id="JAUJYO010000014">
    <property type="protein sequence ID" value="KAK1297973.1"/>
    <property type="molecule type" value="Genomic_DNA"/>
</dbReference>
<keyword evidence="2" id="KW-1003">Cell membrane</keyword>
<evidence type="ECO:0000256" key="9">
    <source>
        <dbReference type="ARBA" id="ARBA00024186"/>
    </source>
</evidence>
<dbReference type="FunFam" id="3.80.10.10:FF:000375">
    <property type="entry name" value="Piriformospora indica-insensitive protein 2"/>
    <property type="match status" value="1"/>
</dbReference>
<proteinExistence type="inferred from homology"/>
<keyword evidence="13" id="KW-1133">Transmembrane helix</keyword>
<dbReference type="GO" id="GO:0051707">
    <property type="term" value="P:response to other organism"/>
    <property type="evidence" value="ECO:0007669"/>
    <property type="project" value="UniProtKB-ARBA"/>
</dbReference>
<comment type="caution">
    <text evidence="14">The sequence shown here is derived from an EMBL/GenBank/DDBJ whole genome shotgun (WGS) entry which is preliminary data.</text>
</comment>
<dbReference type="Gene3D" id="3.80.10.10">
    <property type="entry name" value="Ribonuclease Inhibitor"/>
    <property type="match status" value="3"/>
</dbReference>
<feature type="coiled-coil region" evidence="11">
    <location>
        <begin position="220"/>
        <end position="261"/>
    </location>
</feature>
<evidence type="ECO:0000256" key="8">
    <source>
        <dbReference type="ARBA" id="ARBA00023242"/>
    </source>
</evidence>
<feature type="compositionally biased region" description="Acidic residues" evidence="12">
    <location>
        <begin position="1136"/>
        <end position="1156"/>
    </location>
</feature>
<feature type="region of interest" description="Disordered" evidence="12">
    <location>
        <begin position="1136"/>
        <end position="1160"/>
    </location>
</feature>
<evidence type="ECO:0000313" key="15">
    <source>
        <dbReference type="Proteomes" id="UP001180020"/>
    </source>
</evidence>
<evidence type="ECO:0000256" key="5">
    <source>
        <dbReference type="ARBA" id="ARBA00022737"/>
    </source>
</evidence>
<keyword evidence="6 11" id="KW-0175">Coiled coil</keyword>
<evidence type="ECO:0000256" key="10">
    <source>
        <dbReference type="ARBA" id="ARBA00024208"/>
    </source>
</evidence>
<feature type="coiled-coil region" evidence="11">
    <location>
        <begin position="530"/>
        <end position="728"/>
    </location>
</feature>
<keyword evidence="4" id="KW-0732">Signal</keyword>
<organism evidence="14 15">
    <name type="scientific">Acorus calamus</name>
    <name type="common">Sweet flag</name>
    <dbReference type="NCBI Taxonomy" id="4465"/>
    <lineage>
        <taxon>Eukaryota</taxon>
        <taxon>Viridiplantae</taxon>
        <taxon>Streptophyta</taxon>
        <taxon>Embryophyta</taxon>
        <taxon>Tracheophyta</taxon>
        <taxon>Spermatophyta</taxon>
        <taxon>Magnoliopsida</taxon>
        <taxon>Liliopsida</taxon>
        <taxon>Acoraceae</taxon>
        <taxon>Acorus</taxon>
    </lineage>
</organism>
<dbReference type="GO" id="GO:0005886">
    <property type="term" value="C:plasma membrane"/>
    <property type="evidence" value="ECO:0007669"/>
    <property type="project" value="UniProtKB-SubCell"/>
</dbReference>
<keyword evidence="13" id="KW-0812">Transmembrane</keyword>
<comment type="similarity">
    <text evidence="10">Belongs to the CRWN family.</text>
</comment>
<dbReference type="Pfam" id="PF00560">
    <property type="entry name" value="LRR_1"/>
    <property type="match status" value="1"/>
</dbReference>
<keyword evidence="7 13" id="KW-0472">Membrane</keyword>
<dbReference type="InterPro" id="IPR032675">
    <property type="entry name" value="LRR_dom_sf"/>
</dbReference>
<evidence type="ECO:0000256" key="6">
    <source>
        <dbReference type="ARBA" id="ARBA00023054"/>
    </source>
</evidence>
<keyword evidence="5" id="KW-0677">Repeat</keyword>
<feature type="compositionally biased region" description="Basic residues" evidence="12">
    <location>
        <begin position="907"/>
        <end position="926"/>
    </location>
</feature>
<feature type="compositionally biased region" description="Basic and acidic residues" evidence="12">
    <location>
        <begin position="942"/>
        <end position="970"/>
    </location>
</feature>
<accession>A0AAV9D9R3</accession>
<feature type="compositionally biased region" description="Polar residues" evidence="12">
    <location>
        <begin position="1049"/>
        <end position="1061"/>
    </location>
</feature>
<feature type="region of interest" description="Disordered" evidence="12">
    <location>
        <begin position="432"/>
        <end position="460"/>
    </location>
</feature>
<keyword evidence="15" id="KW-1185">Reference proteome</keyword>
<evidence type="ECO:0000256" key="2">
    <source>
        <dbReference type="ARBA" id="ARBA00022475"/>
    </source>
</evidence>
<keyword evidence="3" id="KW-0433">Leucine-rich repeat</keyword>
<feature type="compositionally biased region" description="Polar residues" evidence="12">
    <location>
        <begin position="775"/>
        <end position="797"/>
    </location>
</feature>
<reference evidence="14" key="1">
    <citation type="journal article" date="2023" name="Nat. Commun.">
        <title>Diploid and tetraploid genomes of Acorus and the evolution of monocots.</title>
        <authorList>
            <person name="Ma L."/>
            <person name="Liu K.W."/>
            <person name="Li Z."/>
            <person name="Hsiao Y.Y."/>
            <person name="Qi Y."/>
            <person name="Fu T."/>
            <person name="Tang G.D."/>
            <person name="Zhang D."/>
            <person name="Sun W.H."/>
            <person name="Liu D.K."/>
            <person name="Li Y."/>
            <person name="Chen G.Z."/>
            <person name="Liu X.D."/>
            <person name="Liao X.Y."/>
            <person name="Jiang Y.T."/>
            <person name="Yu X."/>
            <person name="Hao Y."/>
            <person name="Huang J."/>
            <person name="Zhao X.W."/>
            <person name="Ke S."/>
            <person name="Chen Y.Y."/>
            <person name="Wu W.L."/>
            <person name="Hsu J.L."/>
            <person name="Lin Y.F."/>
            <person name="Huang M.D."/>
            <person name="Li C.Y."/>
            <person name="Huang L."/>
            <person name="Wang Z.W."/>
            <person name="Zhao X."/>
            <person name="Zhong W.Y."/>
            <person name="Peng D.H."/>
            <person name="Ahmad S."/>
            <person name="Lan S."/>
            <person name="Zhang J.S."/>
            <person name="Tsai W.C."/>
            <person name="Van de Peer Y."/>
            <person name="Liu Z.J."/>
        </authorList>
    </citation>
    <scope>NUCLEOTIDE SEQUENCE</scope>
    <source>
        <strain evidence="14">CP</strain>
    </source>
</reference>
<keyword evidence="8" id="KW-0539">Nucleus</keyword>
<evidence type="ECO:0000256" key="1">
    <source>
        <dbReference type="ARBA" id="ARBA00004236"/>
    </source>
</evidence>
<name>A0AAV9D9R3_ACOCL</name>
<feature type="region of interest" description="Disordered" evidence="12">
    <location>
        <begin position="859"/>
        <end position="1067"/>
    </location>
</feature>
<comment type="subcellular location">
    <subcellularLocation>
        <location evidence="1">Cell membrane</location>
    </subcellularLocation>
    <subcellularLocation>
        <location evidence="9">Nucleus lamina</location>
    </subcellularLocation>
</comment>
<evidence type="ECO:0000256" key="11">
    <source>
        <dbReference type="SAM" id="Coils"/>
    </source>
</evidence>
<evidence type="ECO:0000256" key="4">
    <source>
        <dbReference type="ARBA" id="ARBA00022729"/>
    </source>
</evidence>
<dbReference type="GO" id="GO:0006997">
    <property type="term" value="P:nucleus organization"/>
    <property type="evidence" value="ECO:0007669"/>
    <property type="project" value="InterPro"/>
</dbReference>
<dbReference type="Proteomes" id="UP001180020">
    <property type="component" value="Unassembled WGS sequence"/>
</dbReference>
<dbReference type="PANTHER" id="PTHR31908">
    <property type="entry name" value="PROTEIN CROWDED NUCLEI 4"/>
    <property type="match status" value="1"/>
</dbReference>
<feature type="compositionally biased region" description="Low complexity" evidence="12">
    <location>
        <begin position="37"/>
        <end position="46"/>
    </location>
</feature>
<dbReference type="SUPFAM" id="SSF52058">
    <property type="entry name" value="L domain-like"/>
    <property type="match status" value="1"/>
</dbReference>
<dbReference type="FunFam" id="3.80.10.10:FF:000299">
    <property type="entry name" value="Piriformospora indica-insensitive protein 2"/>
    <property type="match status" value="1"/>
</dbReference>
<evidence type="ECO:0000256" key="13">
    <source>
        <dbReference type="SAM" id="Phobius"/>
    </source>
</evidence>